<dbReference type="PROSITE" id="PS50837">
    <property type="entry name" value="NACHT"/>
    <property type="match status" value="1"/>
</dbReference>
<accession>A0AAE0CZL9</accession>
<dbReference type="AlphaFoldDB" id="A0AAE0CZL9"/>
<dbReference type="Gene3D" id="2.130.10.10">
    <property type="entry name" value="YVTN repeat-like/Quinoprotein amine dehydrogenase"/>
    <property type="match status" value="2"/>
</dbReference>
<proteinExistence type="predicted"/>
<organism evidence="4 5">
    <name type="scientific">Colletotrichum kahawae</name>
    <name type="common">Coffee berry disease fungus</name>
    <dbReference type="NCBI Taxonomy" id="34407"/>
    <lineage>
        <taxon>Eukaryota</taxon>
        <taxon>Fungi</taxon>
        <taxon>Dikarya</taxon>
        <taxon>Ascomycota</taxon>
        <taxon>Pezizomycotina</taxon>
        <taxon>Sordariomycetes</taxon>
        <taxon>Hypocreomycetidae</taxon>
        <taxon>Glomerellales</taxon>
        <taxon>Glomerellaceae</taxon>
        <taxon>Colletotrichum</taxon>
        <taxon>Colletotrichum gloeosporioides species complex</taxon>
    </lineage>
</organism>
<feature type="repeat" description="WD" evidence="2">
    <location>
        <begin position="585"/>
        <end position="626"/>
    </location>
</feature>
<dbReference type="Gene3D" id="3.40.50.300">
    <property type="entry name" value="P-loop containing nucleotide triphosphate hydrolases"/>
    <property type="match status" value="1"/>
</dbReference>
<name>A0AAE0CZL9_COLKA</name>
<dbReference type="InterPro" id="IPR007111">
    <property type="entry name" value="NACHT_NTPase"/>
</dbReference>
<feature type="repeat" description="WD" evidence="2">
    <location>
        <begin position="719"/>
        <end position="750"/>
    </location>
</feature>
<dbReference type="SMART" id="SM00320">
    <property type="entry name" value="WD40"/>
    <property type="match status" value="5"/>
</dbReference>
<evidence type="ECO:0000313" key="4">
    <source>
        <dbReference type="EMBL" id="KAK2729888.1"/>
    </source>
</evidence>
<dbReference type="Proteomes" id="UP001281614">
    <property type="component" value="Unassembled WGS sequence"/>
</dbReference>
<keyword evidence="1" id="KW-0677">Repeat</keyword>
<reference evidence="4" key="1">
    <citation type="submission" date="2023-02" db="EMBL/GenBank/DDBJ databases">
        <title>Colletotrichum kahawae CIFC_Que2 genome sequencing and assembly.</title>
        <authorList>
            <person name="Baroncelli R."/>
        </authorList>
    </citation>
    <scope>NUCLEOTIDE SEQUENCE</scope>
    <source>
        <strain evidence="4">CIFC_Que2</strain>
    </source>
</reference>
<dbReference type="PANTHER" id="PTHR10039:SF14">
    <property type="entry name" value="NACHT DOMAIN-CONTAINING PROTEIN"/>
    <property type="match status" value="1"/>
</dbReference>
<dbReference type="InterPro" id="IPR015943">
    <property type="entry name" value="WD40/YVTN_repeat-like_dom_sf"/>
</dbReference>
<gene>
    <name evidence="4" type="ORF">CKAH01_10053</name>
</gene>
<evidence type="ECO:0000259" key="3">
    <source>
        <dbReference type="PROSITE" id="PS50837"/>
    </source>
</evidence>
<comment type="caution">
    <text evidence="4">The sequence shown here is derived from an EMBL/GenBank/DDBJ whole genome shotgun (WGS) entry which is preliminary data.</text>
</comment>
<sequence>MSQSRNVSRSSMSPTRATTRYEFRIQKEAFWMSAISRILWIKGDPGKGETMLLCGIIDELNKTHKKPVYFFCQAADHRLNTATAVLRGLIYLLVKQQPTLVTYLRKEYMHAGKRLFEDANAWYALSTMLIAMLADPLSGNQILIVDALDECVTDLQRILDFISKSSSSRAKWIVSSRNLSTIEQGLDSSTRKVRLSLELNEKAISAAVRVYIQHKVAQLASKNKYDYRTTELVRSHLTSNANDTFLWVALVLNSFPPGLDALYGRMMVYMFESDDAVLCRQILAAALVVFRPLLLKELVALIPSLKEYKDDLDTLTEIVGACGSFLTLRAGVLDFVHKSAKDFLLETASGKILLHGIEYEHRNIFSSSMEVLYGTLRRNVYGLRHLGHSIDEISPPRQDPLASARYCCVYWVNHFCASESLGGTKANQKTDAAAIYEFLHKKFIHWLEALTMMRSLSEGVMATRTLEKWAEKSKGSLRLLDFIRDAQRFILSHRTVFEITPMQLYASALVFSPTRSLGHKDKITSIAFTANDQRLITGSTDGIIKIWNPAQNTSVSMGRRLASKLWDKAIRMWDPARNECVLPPEEAHSSSIMSLQLLANGQRLSSKCSGGICKIWDTATGACVSTPKGLVNSEIIFSAESQWLASKKDFGSIQVEIKICNALTGMCVSTIKLSGVVVVNLSADGRRLASCAYEAEAHIWNTATGAYISTLKGVRFERLVFSADGRRLASCHQDGKVGIWDTTTGALMSRFETTHTVPVNFSANGQRLACVGNGRVEIWDTTTFAHVLNIHDESFEHWQQYDDSSLVFSADGQRLAAVGFENDIMA</sequence>
<dbReference type="PROSITE" id="PS50082">
    <property type="entry name" value="WD_REPEATS_2"/>
    <property type="match status" value="3"/>
</dbReference>
<dbReference type="Pfam" id="PF24883">
    <property type="entry name" value="NPHP3_N"/>
    <property type="match status" value="1"/>
</dbReference>
<dbReference type="Pfam" id="PF00400">
    <property type="entry name" value="WD40"/>
    <property type="match status" value="3"/>
</dbReference>
<feature type="repeat" description="WD" evidence="2">
    <location>
        <begin position="516"/>
        <end position="557"/>
    </location>
</feature>
<protein>
    <submittedName>
        <fullName evidence="4">NACHT and WD40 domain protein</fullName>
    </submittedName>
</protein>
<dbReference type="PANTHER" id="PTHR10039">
    <property type="entry name" value="AMELOGENIN"/>
    <property type="match status" value="1"/>
</dbReference>
<evidence type="ECO:0000256" key="1">
    <source>
        <dbReference type="ARBA" id="ARBA00022737"/>
    </source>
</evidence>
<dbReference type="SUPFAM" id="SSF50978">
    <property type="entry name" value="WD40 repeat-like"/>
    <property type="match status" value="1"/>
</dbReference>
<dbReference type="InterPro" id="IPR027417">
    <property type="entry name" value="P-loop_NTPase"/>
</dbReference>
<keyword evidence="2" id="KW-0853">WD repeat</keyword>
<feature type="domain" description="NACHT" evidence="3">
    <location>
        <begin position="37"/>
        <end position="177"/>
    </location>
</feature>
<evidence type="ECO:0000256" key="2">
    <source>
        <dbReference type="PROSITE-ProRule" id="PRU00221"/>
    </source>
</evidence>
<evidence type="ECO:0000313" key="5">
    <source>
        <dbReference type="Proteomes" id="UP001281614"/>
    </source>
</evidence>
<dbReference type="InterPro" id="IPR001680">
    <property type="entry name" value="WD40_rpt"/>
</dbReference>
<dbReference type="EMBL" id="VYYT01000754">
    <property type="protein sequence ID" value="KAK2729888.1"/>
    <property type="molecule type" value="Genomic_DNA"/>
</dbReference>
<dbReference type="InterPro" id="IPR056884">
    <property type="entry name" value="NPHP3-like_N"/>
</dbReference>
<dbReference type="PROSITE" id="PS50294">
    <property type="entry name" value="WD_REPEATS_REGION"/>
    <property type="match status" value="1"/>
</dbReference>
<dbReference type="InterPro" id="IPR036322">
    <property type="entry name" value="WD40_repeat_dom_sf"/>
</dbReference>
<keyword evidence="5" id="KW-1185">Reference proteome</keyword>